<dbReference type="Gene3D" id="2.10.90.10">
    <property type="entry name" value="Cystine-knot cytokines"/>
    <property type="match status" value="1"/>
</dbReference>
<organism evidence="2 3">
    <name type="scientific">Homarus americanus</name>
    <name type="common">American lobster</name>
    <dbReference type="NCBI Taxonomy" id="6706"/>
    <lineage>
        <taxon>Eukaryota</taxon>
        <taxon>Metazoa</taxon>
        <taxon>Ecdysozoa</taxon>
        <taxon>Arthropoda</taxon>
        <taxon>Crustacea</taxon>
        <taxon>Multicrustacea</taxon>
        <taxon>Malacostraca</taxon>
        <taxon>Eumalacostraca</taxon>
        <taxon>Eucarida</taxon>
        <taxon>Decapoda</taxon>
        <taxon>Pleocyemata</taxon>
        <taxon>Astacidea</taxon>
        <taxon>Nephropoidea</taxon>
        <taxon>Nephropidae</taxon>
        <taxon>Homarus</taxon>
    </lineage>
</organism>
<protein>
    <recommendedName>
        <fullName evidence="4">Platelet-derived growth factor (PDGF) family profile domain-containing protein</fullName>
    </recommendedName>
</protein>
<evidence type="ECO:0008006" key="4">
    <source>
        <dbReference type="Google" id="ProtNLM"/>
    </source>
</evidence>
<accession>A0A8J5JVC8</accession>
<name>A0A8J5JVC8_HOMAM</name>
<reference evidence="2" key="1">
    <citation type="journal article" date="2021" name="Sci. Adv.">
        <title>The American lobster genome reveals insights on longevity, neural, and immune adaptations.</title>
        <authorList>
            <person name="Polinski J.M."/>
            <person name="Zimin A.V."/>
            <person name="Clark K.F."/>
            <person name="Kohn A.B."/>
            <person name="Sadowski N."/>
            <person name="Timp W."/>
            <person name="Ptitsyn A."/>
            <person name="Khanna P."/>
            <person name="Romanova D.Y."/>
            <person name="Williams P."/>
            <person name="Greenwood S.J."/>
            <person name="Moroz L.L."/>
            <person name="Walt D.R."/>
            <person name="Bodnar A.G."/>
        </authorList>
    </citation>
    <scope>NUCLEOTIDE SEQUENCE</scope>
    <source>
        <strain evidence="2">GMGI-L3</strain>
    </source>
</reference>
<dbReference type="SUPFAM" id="SSF57501">
    <property type="entry name" value="Cystine-knot cytokines"/>
    <property type="match status" value="1"/>
</dbReference>
<feature type="signal peptide" evidence="1">
    <location>
        <begin position="1"/>
        <end position="26"/>
    </location>
</feature>
<comment type="caution">
    <text evidence="2">The sequence shown here is derived from an EMBL/GenBank/DDBJ whole genome shotgun (WGS) entry which is preliminary data.</text>
</comment>
<evidence type="ECO:0000313" key="3">
    <source>
        <dbReference type="Proteomes" id="UP000747542"/>
    </source>
</evidence>
<dbReference type="EMBL" id="JAHLQT010028808">
    <property type="protein sequence ID" value="KAG7161879.1"/>
    <property type="molecule type" value="Genomic_DNA"/>
</dbReference>
<proteinExistence type="predicted"/>
<evidence type="ECO:0000256" key="1">
    <source>
        <dbReference type="SAM" id="SignalP"/>
    </source>
</evidence>
<dbReference type="AlphaFoldDB" id="A0A8J5JVC8"/>
<keyword evidence="3" id="KW-1185">Reference proteome</keyword>
<keyword evidence="1" id="KW-0732">Signal</keyword>
<feature type="chain" id="PRO_5035273001" description="Platelet-derived growth factor (PDGF) family profile domain-containing protein" evidence="1">
    <location>
        <begin position="27"/>
        <end position="143"/>
    </location>
</feature>
<gene>
    <name evidence="2" type="ORF">Hamer_G007545</name>
</gene>
<evidence type="ECO:0000313" key="2">
    <source>
        <dbReference type="EMBL" id="KAG7161879.1"/>
    </source>
</evidence>
<dbReference type="Proteomes" id="UP000747542">
    <property type="component" value="Unassembled WGS sequence"/>
</dbReference>
<dbReference type="InterPro" id="IPR029034">
    <property type="entry name" value="Cystine-knot_cytokine"/>
</dbReference>
<sequence length="143" mass="15921">MTVTSLSTVTLTVCITAIVLLQAVDSAPTTVDMAHKPELLKRQINDLQTLGCKPILQKVVLADLIKVRDDLADKMFYPQVAAINRCIEKCSFCGIHFIGMNKGRCLPDPEGVKERKIIVFYVEGGKRHYRELAVTEHTSCKCT</sequence>